<dbReference type="EMBL" id="LHQR01000069">
    <property type="protein sequence ID" value="KXG46124.1"/>
    <property type="molecule type" value="Genomic_DNA"/>
</dbReference>
<dbReference type="OrthoDB" id="4343792at2759"/>
<dbReference type="OMA" id="WFTRWIS"/>
<proteinExistence type="predicted"/>
<evidence type="ECO:0000313" key="2">
    <source>
        <dbReference type="Proteomes" id="UP000070168"/>
    </source>
</evidence>
<keyword evidence="2" id="KW-1185">Reference proteome</keyword>
<accession>A0A135LAZ8</accession>
<protein>
    <submittedName>
        <fullName evidence="1">Uncharacterized protein</fullName>
    </submittedName>
</protein>
<organism evidence="1 2">
    <name type="scientific">Penicillium patulum</name>
    <name type="common">Penicillium griseofulvum</name>
    <dbReference type="NCBI Taxonomy" id="5078"/>
    <lineage>
        <taxon>Eukaryota</taxon>
        <taxon>Fungi</taxon>
        <taxon>Dikarya</taxon>
        <taxon>Ascomycota</taxon>
        <taxon>Pezizomycotina</taxon>
        <taxon>Eurotiomycetes</taxon>
        <taxon>Eurotiomycetidae</taxon>
        <taxon>Eurotiales</taxon>
        <taxon>Aspergillaceae</taxon>
        <taxon>Penicillium</taxon>
    </lineage>
</organism>
<name>A0A135LAZ8_PENPA</name>
<dbReference type="GeneID" id="63707993"/>
<sequence length="353" mass="38959">MIPPKIASLSDWGPFQLDALGLLTIFGAKEMNIATGNLVQSSVTEWLPILGSYTVANNDITKPEPGYVLYNITDGIMATDVSAWFTRWISTFPLTYTATTIRLKVENKQLPIVRQAISITIGLSVIGLLLSMAIVTADAWGIANVASMAVSVISRQFIVARLRSSIDHTIQSLKDDPGQDVKVFMTLPDGKAVTILGPRSIVVSCLLTEAQPTRPQSYYVMRMASWAAFGAHAITLGMSDLFNQILTVVILLLATYLTATHVGGCREAIGARLYLDVDMGDPGLPRGAAYSRLEMSTTEENCMVHWSMMPQRSNVWWWDRYKRLYSTSQTFITKEMEGNPKTRKSGKDNSHNV</sequence>
<comment type="caution">
    <text evidence="1">The sequence shown here is derived from an EMBL/GenBank/DDBJ whole genome shotgun (WGS) entry which is preliminary data.</text>
</comment>
<reference evidence="1 2" key="1">
    <citation type="journal article" date="2016" name="BMC Genomics">
        <title>Genome sequencing and secondary metabolism of the postharvest pathogen Penicillium griseofulvum.</title>
        <authorList>
            <person name="Banani H."/>
            <person name="Marcet-Houben M."/>
            <person name="Ballester A.R."/>
            <person name="Abbruscato P."/>
            <person name="Gonzalez-Candelas L."/>
            <person name="Gabaldon T."/>
            <person name="Spadaro D."/>
        </authorList>
    </citation>
    <scope>NUCLEOTIDE SEQUENCE [LARGE SCALE GENOMIC DNA]</scope>
    <source>
        <strain evidence="1 2">PG3</strain>
    </source>
</reference>
<gene>
    <name evidence="1" type="ORF">PGRI_049800</name>
</gene>
<evidence type="ECO:0000313" key="1">
    <source>
        <dbReference type="EMBL" id="KXG46124.1"/>
    </source>
</evidence>
<dbReference type="Proteomes" id="UP000070168">
    <property type="component" value="Unassembled WGS sequence"/>
</dbReference>
<dbReference type="AlphaFoldDB" id="A0A135LAZ8"/>
<dbReference type="RefSeq" id="XP_040644660.1">
    <property type="nucleotide sequence ID" value="XM_040792693.1"/>
</dbReference>